<dbReference type="HOGENOM" id="CLU_055597_0_1_6"/>
<keyword evidence="2 4" id="KW-0342">GTP-binding</keyword>
<dbReference type="GO" id="GO:0005737">
    <property type="term" value="C:cytoplasm"/>
    <property type="evidence" value="ECO:0007669"/>
    <property type="project" value="UniProtKB-SubCell"/>
</dbReference>
<dbReference type="GO" id="GO:0046872">
    <property type="term" value="F:metal ion binding"/>
    <property type="evidence" value="ECO:0007669"/>
    <property type="project" value="UniProtKB-KW"/>
</dbReference>
<dbReference type="SUPFAM" id="SSF53448">
    <property type="entry name" value="Nucleotide-diphospho-sugar transferases"/>
    <property type="match status" value="1"/>
</dbReference>
<evidence type="ECO:0000256" key="4">
    <source>
        <dbReference type="HAMAP-Rule" id="MF_00316"/>
    </source>
</evidence>
<evidence type="ECO:0000256" key="3">
    <source>
        <dbReference type="ARBA" id="ARBA00023150"/>
    </source>
</evidence>
<dbReference type="CDD" id="cd02503">
    <property type="entry name" value="MobA"/>
    <property type="match status" value="1"/>
</dbReference>
<keyword evidence="1 4" id="KW-0460">Magnesium</keyword>
<evidence type="ECO:0000259" key="6">
    <source>
        <dbReference type="Pfam" id="PF12804"/>
    </source>
</evidence>
<feature type="binding site" evidence="4">
    <location>
        <position position="103"/>
    </location>
    <ligand>
        <name>GTP</name>
        <dbReference type="ChEBI" id="CHEBI:37565"/>
    </ligand>
</feature>
<sequence length="373" mass="41194">MQIDASPTVTGLILAGGRGRRVAGEDKGLMDFQNQPLIAHVIQRLYPQVEQLCISANRNIERYRQFGYSVIPDELKNYPGPLAGIAAGLNAATTDYVLTVPCDAPLLHPQLRQRLVETLLRSGKTLAMAFADNRLQPVCSLLPVNLASDIKTLLEQGERKVDQLAARFPTAMVDFRDAPECFLNLNRPEDWRSPPLICPKPLLGIAAFSGTGKTTLLCRLLPILRQRGIRVAVIKHAHHQFDIDKPGKDSYEIRQAGAHQVIVASSQLFALMQKSDGNHAEVWLSSCLARLDYTPIDLVLVEGFKQSAIPKLELHRPSLGHPLMALEDPNIVALATDVEIPPPASVKMLNLNDVGNIADYVQQFIQHPISFHE</sequence>
<dbReference type="Proteomes" id="UP000009145">
    <property type="component" value="Chromosome"/>
</dbReference>
<dbReference type="InterPro" id="IPR029044">
    <property type="entry name" value="Nucleotide-diphossugar_trans"/>
</dbReference>
<keyword evidence="4" id="KW-0963">Cytoplasm</keyword>
<feature type="binding site" evidence="4">
    <location>
        <position position="27"/>
    </location>
    <ligand>
        <name>GTP</name>
        <dbReference type="ChEBI" id="CHEBI:37565"/>
    </ligand>
</feature>
<feature type="domain" description="Molybdopterin-guanine dinucleotide biosynthesis protein B (MobB)" evidence="5">
    <location>
        <begin position="203"/>
        <end position="337"/>
    </location>
</feature>
<reference evidence="7 8" key="1">
    <citation type="journal article" date="2012" name="J. Bacteriol.">
        <title>Complete genome sequences of Methylophaga sp. strain JAM1 and Methylophaga sp. strain JAM7.</title>
        <authorList>
            <person name="Villeneuve C."/>
            <person name="Martineau C."/>
            <person name="Mauffrey F."/>
            <person name="Villemur R."/>
        </authorList>
    </citation>
    <scope>NUCLEOTIDE SEQUENCE [LARGE SCALE GENOMIC DNA]</scope>
    <source>
        <strain evidence="7 8">JAM7</strain>
    </source>
</reference>
<comment type="similarity">
    <text evidence="4">Belongs to the MobA family.</text>
</comment>
<dbReference type="STRING" id="754477.Q7C_682"/>
<dbReference type="RefSeq" id="WP_014703274.1">
    <property type="nucleotide sequence ID" value="NC_017856.1"/>
</dbReference>
<proteinExistence type="inferred from homology"/>
<dbReference type="InterPro" id="IPR004435">
    <property type="entry name" value="MobB_dom"/>
</dbReference>
<dbReference type="Gene3D" id="3.40.50.300">
    <property type="entry name" value="P-loop containing nucleotide triphosphate hydrolases"/>
    <property type="match status" value="1"/>
</dbReference>
<dbReference type="InterPro" id="IPR052539">
    <property type="entry name" value="MGD_biosynthesis_adapter"/>
</dbReference>
<dbReference type="NCBIfam" id="TIGR00176">
    <property type="entry name" value="mobB"/>
    <property type="match status" value="1"/>
</dbReference>
<keyword evidence="4" id="KW-0547">Nucleotide-binding</keyword>
<dbReference type="PANTHER" id="PTHR40072:SF1">
    <property type="entry name" value="MOLYBDOPTERIN-GUANINE DINUCLEOTIDE BIOSYNTHESIS ADAPTER PROTEIN"/>
    <property type="match status" value="1"/>
</dbReference>
<dbReference type="OrthoDB" id="9788394at2"/>
<comment type="subunit">
    <text evidence="4">Monomer.</text>
</comment>
<accession>I1YG10</accession>
<name>I1YG10_METFJ</name>
<protein>
    <recommendedName>
        <fullName evidence="4">Molybdenum cofactor guanylyltransferase</fullName>
        <shortName evidence="4">MoCo guanylyltransferase</shortName>
        <ecNumber evidence="4">2.7.7.77</ecNumber>
    </recommendedName>
    <alternativeName>
        <fullName evidence="4">GTP:molybdopterin guanylyltransferase</fullName>
    </alternativeName>
    <alternativeName>
        <fullName evidence="4">Mo-MPT guanylyltransferase</fullName>
    </alternativeName>
    <alternativeName>
        <fullName evidence="4">Molybdopterin guanylyltransferase</fullName>
    </alternativeName>
    <alternativeName>
        <fullName evidence="4">Molybdopterin-guanine dinucleotide synthase</fullName>
        <shortName evidence="4">MGD synthase</shortName>
    </alternativeName>
</protein>
<dbReference type="eggNOG" id="COG1763">
    <property type="taxonomic scope" value="Bacteria"/>
</dbReference>
<dbReference type="SUPFAM" id="SSF52540">
    <property type="entry name" value="P-loop containing nucleoside triphosphate hydrolases"/>
    <property type="match status" value="1"/>
</dbReference>
<dbReference type="KEGG" id="mec:Q7C_682"/>
<dbReference type="CDD" id="cd03116">
    <property type="entry name" value="MobB"/>
    <property type="match status" value="1"/>
</dbReference>
<dbReference type="InterPro" id="IPR013482">
    <property type="entry name" value="Molybde_CF_guanTrfase"/>
</dbReference>
<dbReference type="AlphaFoldDB" id="I1YG10"/>
<gene>
    <name evidence="4" type="primary">mobA</name>
    <name evidence="7" type="ordered locus">Q7C_682</name>
</gene>
<feature type="binding site" evidence="4">
    <location>
        <position position="73"/>
    </location>
    <ligand>
        <name>GTP</name>
        <dbReference type="ChEBI" id="CHEBI:37565"/>
    </ligand>
</feature>
<comment type="cofactor">
    <cofactor evidence="4">
        <name>Mg(2+)</name>
        <dbReference type="ChEBI" id="CHEBI:18420"/>
    </cofactor>
</comment>
<evidence type="ECO:0000313" key="8">
    <source>
        <dbReference type="Proteomes" id="UP000009145"/>
    </source>
</evidence>
<feature type="binding site" evidence="4">
    <location>
        <position position="103"/>
    </location>
    <ligand>
        <name>Mg(2+)</name>
        <dbReference type="ChEBI" id="CHEBI:18420"/>
    </ligand>
</feature>
<evidence type="ECO:0000256" key="1">
    <source>
        <dbReference type="ARBA" id="ARBA00022842"/>
    </source>
</evidence>
<comment type="catalytic activity">
    <reaction evidence="4">
        <text>Mo-molybdopterin + GTP + H(+) = Mo-molybdopterin guanine dinucleotide + diphosphate</text>
        <dbReference type="Rhea" id="RHEA:34243"/>
        <dbReference type="ChEBI" id="CHEBI:15378"/>
        <dbReference type="ChEBI" id="CHEBI:33019"/>
        <dbReference type="ChEBI" id="CHEBI:37565"/>
        <dbReference type="ChEBI" id="CHEBI:71302"/>
        <dbReference type="ChEBI" id="CHEBI:71310"/>
        <dbReference type="EC" id="2.7.7.77"/>
    </reaction>
</comment>
<dbReference type="PATRIC" id="fig|754477.3.peg.674"/>
<feature type="binding site" evidence="4">
    <location>
        <begin position="14"/>
        <end position="16"/>
    </location>
    <ligand>
        <name>GTP</name>
        <dbReference type="ChEBI" id="CHEBI:37565"/>
    </ligand>
</feature>
<dbReference type="Pfam" id="PF12804">
    <property type="entry name" value="NTP_transf_3"/>
    <property type="match status" value="1"/>
</dbReference>
<dbReference type="NCBIfam" id="TIGR02665">
    <property type="entry name" value="molyb_mobA"/>
    <property type="match status" value="1"/>
</dbReference>
<comment type="caution">
    <text evidence="4">Lacks conserved residue(s) required for the propagation of feature annotation.</text>
</comment>
<dbReference type="PANTHER" id="PTHR40072">
    <property type="entry name" value="MOLYBDOPTERIN-GUANINE DINUCLEOTIDE BIOSYNTHESIS ADAPTER PROTEIN-RELATED"/>
    <property type="match status" value="1"/>
</dbReference>
<feature type="domain" description="MobA-like NTP transferase" evidence="6">
    <location>
        <begin position="11"/>
        <end position="161"/>
    </location>
</feature>
<dbReference type="EMBL" id="CP003380">
    <property type="protein sequence ID" value="AFJ01853.1"/>
    <property type="molecule type" value="Genomic_DNA"/>
</dbReference>
<dbReference type="InterPro" id="IPR027417">
    <property type="entry name" value="P-loop_NTPase"/>
</dbReference>
<comment type="function">
    <text evidence="4">Transfers a GMP moiety from GTP to Mo-molybdopterin (Mo-MPT) cofactor (Moco or molybdenum cofactor) to form Mo-molybdopterin guanine dinucleotide (Mo-MGD) cofactor.</text>
</comment>
<comment type="domain">
    <text evidence="4">The N-terminal domain determines nucleotide recognition and specific binding, while the C-terminal domain determines the specific binding to the target protein.</text>
</comment>
<keyword evidence="4" id="KW-0479">Metal-binding</keyword>
<evidence type="ECO:0000259" key="5">
    <source>
        <dbReference type="Pfam" id="PF03205"/>
    </source>
</evidence>
<organism evidence="7 8">
    <name type="scientific">Methylophaga frappieri (strain ATCC BAA-2434 / DSM 25690 / JAM7)</name>
    <dbReference type="NCBI Taxonomy" id="754477"/>
    <lineage>
        <taxon>Bacteria</taxon>
        <taxon>Pseudomonadati</taxon>
        <taxon>Pseudomonadota</taxon>
        <taxon>Gammaproteobacteria</taxon>
        <taxon>Thiotrichales</taxon>
        <taxon>Piscirickettsiaceae</taxon>
        <taxon>Methylophaga</taxon>
    </lineage>
</organism>
<dbReference type="GO" id="GO:0006777">
    <property type="term" value="P:Mo-molybdopterin cofactor biosynthetic process"/>
    <property type="evidence" value="ECO:0007669"/>
    <property type="project" value="UniProtKB-KW"/>
</dbReference>
<evidence type="ECO:0000256" key="2">
    <source>
        <dbReference type="ARBA" id="ARBA00023134"/>
    </source>
</evidence>
<comment type="subcellular location">
    <subcellularLocation>
        <location evidence="4">Cytoplasm</location>
    </subcellularLocation>
</comment>
<evidence type="ECO:0000313" key="7">
    <source>
        <dbReference type="EMBL" id="AFJ01853.1"/>
    </source>
</evidence>
<dbReference type="Pfam" id="PF03205">
    <property type="entry name" value="MobB"/>
    <property type="match status" value="1"/>
</dbReference>
<dbReference type="eggNOG" id="COG0746">
    <property type="taxonomic scope" value="Bacteria"/>
</dbReference>
<keyword evidence="3 4" id="KW-0501">Molybdenum cofactor biosynthesis</keyword>
<dbReference type="GO" id="GO:0005525">
    <property type="term" value="F:GTP binding"/>
    <property type="evidence" value="ECO:0007669"/>
    <property type="project" value="UniProtKB-UniRule"/>
</dbReference>
<dbReference type="GO" id="GO:0061603">
    <property type="term" value="F:molybdenum cofactor guanylyltransferase activity"/>
    <property type="evidence" value="ECO:0007669"/>
    <property type="project" value="UniProtKB-EC"/>
</dbReference>
<dbReference type="EC" id="2.7.7.77" evidence="4"/>
<dbReference type="InterPro" id="IPR025877">
    <property type="entry name" value="MobA-like_NTP_Trfase"/>
</dbReference>
<dbReference type="HAMAP" id="MF_00316">
    <property type="entry name" value="MobA"/>
    <property type="match status" value="1"/>
</dbReference>
<dbReference type="Gene3D" id="3.90.550.10">
    <property type="entry name" value="Spore Coat Polysaccharide Biosynthesis Protein SpsA, Chain A"/>
    <property type="match status" value="1"/>
</dbReference>
<keyword evidence="4" id="KW-0808">Transferase</keyword>
<keyword evidence="8" id="KW-1185">Reference proteome</keyword>